<gene>
    <name evidence="2" type="ORF">NEE01_01265</name>
</gene>
<reference evidence="2" key="1">
    <citation type="submission" date="2022-06" db="EMBL/GenBank/DDBJ databases">
        <title>Sphingomonas sp. nov. isolated from rhizosphere soil of tomato.</title>
        <authorList>
            <person name="Dong H."/>
            <person name="Gao R."/>
        </authorList>
    </citation>
    <scope>NUCLEOTIDE SEQUENCE</scope>
    <source>
        <strain evidence="2">MMSM24</strain>
    </source>
</reference>
<evidence type="ECO:0000259" key="1">
    <source>
        <dbReference type="PROSITE" id="PS51184"/>
    </source>
</evidence>
<dbReference type="Pfam" id="PF13621">
    <property type="entry name" value="Cupin_8"/>
    <property type="match status" value="1"/>
</dbReference>
<accession>A0AA42CNB8</accession>
<keyword evidence="3" id="KW-1185">Reference proteome</keyword>
<comment type="caution">
    <text evidence="2">The sequence shown here is derived from an EMBL/GenBank/DDBJ whole genome shotgun (WGS) entry which is preliminary data.</text>
</comment>
<dbReference type="PANTHER" id="PTHR12461">
    <property type="entry name" value="HYPOXIA-INDUCIBLE FACTOR 1 ALPHA INHIBITOR-RELATED"/>
    <property type="match status" value="1"/>
</dbReference>
<dbReference type="RefSeq" id="WP_265267438.1">
    <property type="nucleotide sequence ID" value="NZ_JANFAV010000001.1"/>
</dbReference>
<dbReference type="PROSITE" id="PS51184">
    <property type="entry name" value="JMJC"/>
    <property type="match status" value="1"/>
</dbReference>
<dbReference type="InterPro" id="IPR003347">
    <property type="entry name" value="JmjC_dom"/>
</dbReference>
<dbReference type="InterPro" id="IPR014710">
    <property type="entry name" value="RmlC-like_jellyroll"/>
</dbReference>
<dbReference type="PANTHER" id="PTHR12461:SF105">
    <property type="entry name" value="HYPOXIA-INDUCIBLE FACTOR 1-ALPHA INHIBITOR"/>
    <property type="match status" value="1"/>
</dbReference>
<protein>
    <submittedName>
        <fullName evidence="2">Cupin-like domain-containing protein</fullName>
    </submittedName>
</protein>
<evidence type="ECO:0000313" key="2">
    <source>
        <dbReference type="EMBL" id="MCW6533405.1"/>
    </source>
</evidence>
<feature type="domain" description="JmjC" evidence="1">
    <location>
        <begin position="111"/>
        <end position="257"/>
    </location>
</feature>
<evidence type="ECO:0000313" key="3">
    <source>
        <dbReference type="Proteomes" id="UP001165565"/>
    </source>
</evidence>
<name>A0AA42CNB8_9SPHN</name>
<dbReference type="AlphaFoldDB" id="A0AA42CNB8"/>
<dbReference type="Gene3D" id="2.60.120.10">
    <property type="entry name" value="Jelly Rolls"/>
    <property type="match status" value="1"/>
</dbReference>
<dbReference type="Proteomes" id="UP001165565">
    <property type="component" value="Unassembled WGS sequence"/>
</dbReference>
<sequence>MTTAVPEIAADRFADPAQFREIAARCEPVVVRGLVNDWPVVRAAAASPVALRAYLLRFASATRAEAFVGKAGRYSYNERLDGFDFDRVDTDLADALDRILASADVPGAPTVYVGSLDTAQYLPGFAAENNLGPLLSAVQPRLWVGNRSDIACHNDTFDNIACVVSGRRRFTLYPPQAVADLHIGPVDFTMSGRATSLATSASAEARATVAELEAGDALYLPKLWWHRVEATGSINLLVNYWWDEFSAGPDAPNTAMMLAMIAVAERPPAERAAWRALFDHYVFRPDGHPLRHVPEERHGILGPLAAGNYGRIRAMVMQMLRGG</sequence>
<dbReference type="SMART" id="SM00558">
    <property type="entry name" value="JmjC"/>
    <property type="match status" value="1"/>
</dbReference>
<dbReference type="InterPro" id="IPR041667">
    <property type="entry name" value="Cupin_8"/>
</dbReference>
<organism evidence="2 3">
    <name type="scientific">Sphingomonas lycopersici</name>
    <dbReference type="NCBI Taxonomy" id="2951807"/>
    <lineage>
        <taxon>Bacteria</taxon>
        <taxon>Pseudomonadati</taxon>
        <taxon>Pseudomonadota</taxon>
        <taxon>Alphaproteobacteria</taxon>
        <taxon>Sphingomonadales</taxon>
        <taxon>Sphingomonadaceae</taxon>
        <taxon>Sphingomonas</taxon>
    </lineage>
</organism>
<dbReference type="SUPFAM" id="SSF51197">
    <property type="entry name" value="Clavaminate synthase-like"/>
    <property type="match status" value="1"/>
</dbReference>
<dbReference type="EMBL" id="JANFAV010000001">
    <property type="protein sequence ID" value="MCW6533405.1"/>
    <property type="molecule type" value="Genomic_DNA"/>
</dbReference>
<proteinExistence type="predicted"/>